<evidence type="ECO:0000256" key="1">
    <source>
        <dbReference type="SAM" id="MobiDB-lite"/>
    </source>
</evidence>
<dbReference type="AlphaFoldDB" id="E3MZS7"/>
<dbReference type="CTD" id="9800853"/>
<dbReference type="RefSeq" id="XP_003098302.2">
    <property type="nucleotide sequence ID" value="XM_003098254.2"/>
</dbReference>
<protein>
    <submittedName>
        <fullName evidence="2">Uncharacterized protein</fullName>
    </submittedName>
</protein>
<evidence type="ECO:0000313" key="2">
    <source>
        <dbReference type="EMBL" id="EFP13103.1"/>
    </source>
</evidence>
<dbReference type="EMBL" id="DS268502">
    <property type="protein sequence ID" value="EFP13103.1"/>
    <property type="molecule type" value="Genomic_DNA"/>
</dbReference>
<sequence>MAPSWRNETSNHAQVNNHLDQKGYCGTTLNCYWLDKNCCNQDCIDFAKRESLQWFNNAGSGYRSRLNSTLYSMGLCSAVTTTTATTKDLDCSYLPDVCCSVPTLNYLSVMLPNWKRSSSSEWKARLVPHLTERGYCPTLSTTTTALNCFYLRESCCNPRAVMYLNTYVSTWEKVTDTVWQTRMQDNITKQGYCPDGATTVSTLDCGWLEGKCCTPEAVELANNASSSWRSVTNETRRANFQSSLVSKGLCDNGECKRMSTMRPGLPMQPRSIDQNGHFLRHGEH</sequence>
<dbReference type="KEGG" id="crq:GCK72_004825"/>
<dbReference type="InParanoid" id="E3MZS7"/>
<name>E3MZS7_CAERE</name>
<accession>E3MZS7</accession>
<evidence type="ECO:0000313" key="3">
    <source>
        <dbReference type="Proteomes" id="UP000008281"/>
    </source>
</evidence>
<dbReference type="GeneID" id="9800853"/>
<feature type="region of interest" description="Disordered" evidence="1">
    <location>
        <begin position="260"/>
        <end position="284"/>
    </location>
</feature>
<organism evidence="3">
    <name type="scientific">Caenorhabditis remanei</name>
    <name type="common">Caenorhabditis vulgaris</name>
    <dbReference type="NCBI Taxonomy" id="31234"/>
    <lineage>
        <taxon>Eukaryota</taxon>
        <taxon>Metazoa</taxon>
        <taxon>Ecdysozoa</taxon>
        <taxon>Nematoda</taxon>
        <taxon>Chromadorea</taxon>
        <taxon>Rhabditida</taxon>
        <taxon>Rhabditina</taxon>
        <taxon>Rhabditomorpha</taxon>
        <taxon>Rhabditoidea</taxon>
        <taxon>Rhabditidae</taxon>
        <taxon>Peloderinae</taxon>
        <taxon>Caenorhabditis</taxon>
    </lineage>
</organism>
<keyword evidence="3" id="KW-1185">Reference proteome</keyword>
<proteinExistence type="predicted"/>
<gene>
    <name evidence="2" type="ORF">CRE_07713</name>
</gene>
<dbReference type="HOGENOM" id="CLU_980859_0_0_1"/>
<dbReference type="Proteomes" id="UP000008281">
    <property type="component" value="Unassembled WGS sequence"/>
</dbReference>
<reference evidence="2" key="1">
    <citation type="submission" date="2007-07" db="EMBL/GenBank/DDBJ databases">
        <title>PCAP assembly of the Caenorhabditis remanei genome.</title>
        <authorList>
            <consortium name="The Caenorhabditis remanei Sequencing Consortium"/>
            <person name="Wilson R.K."/>
        </authorList>
    </citation>
    <scope>NUCLEOTIDE SEQUENCE [LARGE SCALE GENOMIC DNA]</scope>
    <source>
        <strain evidence="2">PB4641</strain>
    </source>
</reference>